<protein>
    <submittedName>
        <fullName evidence="1">Uncharacterized protein</fullName>
    </submittedName>
</protein>
<accession>A0A2U3K921</accession>
<gene>
    <name evidence="1" type="ORF">SBF1_1590014</name>
</gene>
<dbReference type="EMBL" id="OMOF01000067">
    <property type="protein sequence ID" value="SPF36155.1"/>
    <property type="molecule type" value="Genomic_DNA"/>
</dbReference>
<dbReference type="AlphaFoldDB" id="A0A2U3K921"/>
<sequence>MQWKGLARIPRFLPVEKVFERFSDPKFRLGKTNAYYMGNGFLLGFSPEQFRIENMKQIEFGGPGQFSIQVSYFAKRDELCSCYGISNEMYDFESDLLGEPFQISDNIKIGSTFEQVSTFLKTRVHIDYYNEGETSALVKGKFEFCHSWIQWNNYELVFFGRPKKTKLSAVHLSLKDRSVW</sequence>
<name>A0A2U3K921_9FIRM</name>
<proteinExistence type="predicted"/>
<evidence type="ECO:0000313" key="2">
    <source>
        <dbReference type="Proteomes" id="UP000238916"/>
    </source>
</evidence>
<evidence type="ECO:0000313" key="1">
    <source>
        <dbReference type="EMBL" id="SPF36155.1"/>
    </source>
</evidence>
<organism evidence="1 2">
    <name type="scientific">Candidatus Desulfosporosinus infrequens</name>
    <dbReference type="NCBI Taxonomy" id="2043169"/>
    <lineage>
        <taxon>Bacteria</taxon>
        <taxon>Bacillati</taxon>
        <taxon>Bacillota</taxon>
        <taxon>Clostridia</taxon>
        <taxon>Eubacteriales</taxon>
        <taxon>Desulfitobacteriaceae</taxon>
        <taxon>Desulfosporosinus</taxon>
    </lineage>
</organism>
<dbReference type="Proteomes" id="UP000238916">
    <property type="component" value="Unassembled WGS sequence"/>
</dbReference>
<reference evidence="2" key="1">
    <citation type="submission" date="2018-02" db="EMBL/GenBank/DDBJ databases">
        <authorList>
            <person name="Hausmann B."/>
        </authorList>
    </citation>
    <scope>NUCLEOTIDE SEQUENCE [LARGE SCALE GENOMIC DNA]</scope>
    <source>
        <strain evidence="2">Peat soil MAG SbF1</strain>
    </source>
</reference>